<evidence type="ECO:0000313" key="11">
    <source>
        <dbReference type="EMBL" id="UYV83068.1"/>
    </source>
</evidence>
<evidence type="ECO:0000256" key="9">
    <source>
        <dbReference type="PROSITE-ProRule" id="PRU00124"/>
    </source>
</evidence>
<keyword evidence="2" id="KW-0812">Transmembrane</keyword>
<comment type="subcellular location">
    <subcellularLocation>
        <location evidence="1">Membrane</location>
        <topology evidence="1">Single-pass membrane protein</topology>
    </subcellularLocation>
</comment>
<feature type="disulfide bond" evidence="9">
    <location>
        <begin position="46"/>
        <end position="64"/>
    </location>
</feature>
<evidence type="ECO:0000256" key="5">
    <source>
        <dbReference type="ARBA" id="ARBA00023136"/>
    </source>
</evidence>
<dbReference type="InterPro" id="IPR036056">
    <property type="entry name" value="Fibrinogen-like_C"/>
</dbReference>
<feature type="non-terminal residue" evidence="11">
    <location>
        <position position="1"/>
    </location>
</feature>
<dbReference type="PROSITE" id="PS51406">
    <property type="entry name" value="FIBRINOGEN_C_2"/>
    <property type="match status" value="1"/>
</dbReference>
<evidence type="ECO:0000256" key="8">
    <source>
        <dbReference type="ARBA" id="ARBA00023180"/>
    </source>
</evidence>
<evidence type="ECO:0000256" key="4">
    <source>
        <dbReference type="ARBA" id="ARBA00022989"/>
    </source>
</evidence>
<dbReference type="PROSITE" id="PS50068">
    <property type="entry name" value="LDLRA_2"/>
    <property type="match status" value="3"/>
</dbReference>
<dbReference type="Pfam" id="PF00057">
    <property type="entry name" value="Ldl_recept_a"/>
    <property type="match status" value="3"/>
</dbReference>
<protein>
    <submittedName>
        <fullName evidence="11">CNTNAP5</fullName>
    </submittedName>
</protein>
<evidence type="ECO:0000259" key="10">
    <source>
        <dbReference type="PROSITE" id="PS51406"/>
    </source>
</evidence>
<dbReference type="InterPro" id="IPR002172">
    <property type="entry name" value="LDrepeatLR_classA_rpt"/>
</dbReference>
<evidence type="ECO:0000256" key="6">
    <source>
        <dbReference type="ARBA" id="ARBA00023157"/>
    </source>
</evidence>
<feature type="disulfide bond" evidence="9">
    <location>
        <begin position="85"/>
        <end position="103"/>
    </location>
</feature>
<dbReference type="EMBL" id="CP092884">
    <property type="protein sequence ID" value="UYV83068.1"/>
    <property type="molecule type" value="Genomic_DNA"/>
</dbReference>
<accession>A0ABY6LT94</accession>
<gene>
    <name evidence="11" type="ORF">LAZ67_22002080</name>
</gene>
<keyword evidence="12" id="KW-1185">Reference proteome</keyword>
<reference evidence="11 12" key="1">
    <citation type="submission" date="2022-03" db="EMBL/GenBank/DDBJ databases">
        <title>A chromosomal length assembly of Cordylochernes scorpioides.</title>
        <authorList>
            <person name="Zeh D."/>
            <person name="Zeh J."/>
        </authorList>
    </citation>
    <scope>NUCLEOTIDE SEQUENCE [LARGE SCALE GENOMIC DNA]</scope>
    <source>
        <strain evidence="11">IN4F17</strain>
        <tissue evidence="11">Whole Body</tissue>
    </source>
</reference>
<keyword evidence="3" id="KW-0677">Repeat</keyword>
<evidence type="ECO:0000256" key="1">
    <source>
        <dbReference type="ARBA" id="ARBA00004167"/>
    </source>
</evidence>
<dbReference type="Gene3D" id="2.60.120.1000">
    <property type="match status" value="1"/>
</dbReference>
<dbReference type="NCBIfam" id="NF040941">
    <property type="entry name" value="GGGWT_bact"/>
    <property type="match status" value="1"/>
</dbReference>
<feature type="disulfide bond" evidence="9">
    <location>
        <begin position="58"/>
        <end position="73"/>
    </location>
</feature>
<keyword evidence="5" id="KW-0472">Membrane</keyword>
<organism evidence="11 12">
    <name type="scientific">Cordylochernes scorpioides</name>
    <dbReference type="NCBI Taxonomy" id="51811"/>
    <lineage>
        <taxon>Eukaryota</taxon>
        <taxon>Metazoa</taxon>
        <taxon>Ecdysozoa</taxon>
        <taxon>Arthropoda</taxon>
        <taxon>Chelicerata</taxon>
        <taxon>Arachnida</taxon>
        <taxon>Pseudoscorpiones</taxon>
        <taxon>Cheliferoidea</taxon>
        <taxon>Chernetidae</taxon>
        <taxon>Cordylochernes</taxon>
    </lineage>
</organism>
<sequence length="289" mass="32584">MVSSFRCANGRCVAIDAYCDYKDDCGDGSDEAKCAHHECRVDEYQCHNGQCIKKSQVCDLIYDCHDKSDEGSCKGSCNPNTTFQCYDGTCIPRYTLCDGHRDCPGKYGEDEKMGCSRRTCQDLYDLDGIRQSGYYYINPDGLEGPLTPFRVYCDMRKDAVWTIVHHDSEEEIYVRSGVDGKGDYKRPIIYDVGEAQLLALVRVSQHCQQYVSWRCQGGAGFGFREEKPTSWWLGGGSTEPRLSWGGGSDRVCRCYPHCLQSRACNCDAVVPFQWSRDDGNITQNLPVNE</sequence>
<dbReference type="Gene3D" id="4.10.400.10">
    <property type="entry name" value="Low-density Lipoprotein Receptor"/>
    <property type="match status" value="3"/>
</dbReference>
<dbReference type="SUPFAM" id="SSF57424">
    <property type="entry name" value="LDL receptor-like module"/>
    <property type="match status" value="3"/>
</dbReference>
<proteinExistence type="predicted"/>
<comment type="caution">
    <text evidence="9">Lacks conserved residue(s) required for the propagation of feature annotation.</text>
</comment>
<name>A0ABY6LT94_9ARAC</name>
<keyword evidence="6 9" id="KW-1015">Disulfide bond</keyword>
<dbReference type="InterPro" id="IPR036055">
    <property type="entry name" value="LDL_receptor-like_sf"/>
</dbReference>
<dbReference type="PANTHER" id="PTHR22722:SF5">
    <property type="entry name" value="LOW-DENSITY LIPOPROTEIN RECEPTOR-RELATED PROTEIN 1B"/>
    <property type="match status" value="1"/>
</dbReference>
<evidence type="ECO:0000313" key="12">
    <source>
        <dbReference type="Proteomes" id="UP001235939"/>
    </source>
</evidence>
<dbReference type="SUPFAM" id="SSF56496">
    <property type="entry name" value="Fibrinogen C-terminal domain-like"/>
    <property type="match status" value="1"/>
</dbReference>
<dbReference type="PRINTS" id="PR00261">
    <property type="entry name" value="LDLRECEPTOR"/>
</dbReference>
<dbReference type="PANTHER" id="PTHR22722">
    <property type="entry name" value="LOW-DENSITY LIPOPROTEIN RECEPTOR-RELATED PROTEIN 2-RELATED"/>
    <property type="match status" value="1"/>
</dbReference>
<dbReference type="Proteomes" id="UP001235939">
    <property type="component" value="Chromosome 22"/>
</dbReference>
<feature type="disulfide bond" evidence="9">
    <location>
        <begin position="7"/>
        <end position="25"/>
    </location>
</feature>
<dbReference type="InterPro" id="IPR002181">
    <property type="entry name" value="Fibrinogen_a/b/g_C_dom"/>
</dbReference>
<dbReference type="InterPro" id="IPR023415">
    <property type="entry name" value="LDLR_class-A_CS"/>
</dbReference>
<evidence type="ECO:0000256" key="3">
    <source>
        <dbReference type="ARBA" id="ARBA00022737"/>
    </source>
</evidence>
<feature type="disulfide bond" evidence="9">
    <location>
        <begin position="19"/>
        <end position="34"/>
    </location>
</feature>
<dbReference type="PROSITE" id="PS01209">
    <property type="entry name" value="LDLRA_1"/>
    <property type="match status" value="1"/>
</dbReference>
<feature type="domain" description="Fibrinogen C-terminal" evidence="10">
    <location>
        <begin position="111"/>
        <end position="166"/>
    </location>
</feature>
<keyword evidence="4" id="KW-1133">Transmembrane helix</keyword>
<dbReference type="SMART" id="SM00192">
    <property type="entry name" value="LDLa"/>
    <property type="match status" value="3"/>
</dbReference>
<evidence type="ECO:0000256" key="7">
    <source>
        <dbReference type="ARBA" id="ARBA00023170"/>
    </source>
</evidence>
<feature type="disulfide bond" evidence="9">
    <location>
        <begin position="39"/>
        <end position="51"/>
    </location>
</feature>
<keyword evidence="8" id="KW-0325">Glycoprotein</keyword>
<keyword evidence="7" id="KW-0675">Receptor</keyword>
<dbReference type="CDD" id="cd00112">
    <property type="entry name" value="LDLa"/>
    <property type="match status" value="3"/>
</dbReference>
<evidence type="ECO:0000256" key="2">
    <source>
        <dbReference type="ARBA" id="ARBA00022692"/>
    </source>
</evidence>
<dbReference type="InterPro" id="IPR051221">
    <property type="entry name" value="LDLR-related"/>
</dbReference>